<keyword evidence="2" id="KW-1185">Reference proteome</keyword>
<reference evidence="1" key="1">
    <citation type="submission" date="2018-11" db="EMBL/GenBank/DDBJ databases">
        <authorList>
            <consortium name="Pathogen Informatics"/>
        </authorList>
    </citation>
    <scope>NUCLEOTIDE SEQUENCE</scope>
</reference>
<gene>
    <name evidence="1" type="ORF">PXEA_LOCUS21902</name>
</gene>
<evidence type="ECO:0000313" key="1">
    <source>
        <dbReference type="EMBL" id="VEL28462.1"/>
    </source>
</evidence>
<sequence>MLIVSSELIFNKEALCNDQASFTRWYSGARATIFHGFYPKSGNSLSSKCTTVGHDNSTRPDLIICMGLELKRLGLYDWTGVAK</sequence>
<proteinExistence type="predicted"/>
<evidence type="ECO:0000313" key="2">
    <source>
        <dbReference type="Proteomes" id="UP000784294"/>
    </source>
</evidence>
<protein>
    <submittedName>
        <fullName evidence="1">Uncharacterized protein</fullName>
    </submittedName>
</protein>
<dbReference type="AlphaFoldDB" id="A0A448X5B9"/>
<dbReference type="Proteomes" id="UP000784294">
    <property type="component" value="Unassembled WGS sequence"/>
</dbReference>
<comment type="caution">
    <text evidence="1">The sequence shown here is derived from an EMBL/GenBank/DDBJ whole genome shotgun (WGS) entry which is preliminary data.</text>
</comment>
<organism evidence="1 2">
    <name type="scientific">Protopolystoma xenopodis</name>
    <dbReference type="NCBI Taxonomy" id="117903"/>
    <lineage>
        <taxon>Eukaryota</taxon>
        <taxon>Metazoa</taxon>
        <taxon>Spiralia</taxon>
        <taxon>Lophotrochozoa</taxon>
        <taxon>Platyhelminthes</taxon>
        <taxon>Monogenea</taxon>
        <taxon>Polyopisthocotylea</taxon>
        <taxon>Polystomatidea</taxon>
        <taxon>Polystomatidae</taxon>
        <taxon>Protopolystoma</taxon>
    </lineage>
</organism>
<name>A0A448X5B9_9PLAT</name>
<accession>A0A448X5B9</accession>
<dbReference type="EMBL" id="CAAALY010095231">
    <property type="protein sequence ID" value="VEL28462.1"/>
    <property type="molecule type" value="Genomic_DNA"/>
</dbReference>